<feature type="transmembrane region" description="Helical" evidence="6">
    <location>
        <begin position="316"/>
        <end position="339"/>
    </location>
</feature>
<dbReference type="RefSeq" id="WP_349084793.1">
    <property type="nucleotide sequence ID" value="NZ_JBBNFW010000206.1"/>
</dbReference>
<evidence type="ECO:0000256" key="4">
    <source>
        <dbReference type="ARBA" id="ARBA00022989"/>
    </source>
</evidence>
<sequence>MNLTRKRWRTLIACCFINLCLGSIYVWSVFAASMAEFLSTGNGVALTTADLAIVYTIANSVGPITMITGGSFNDKFGPKKVILTGGLMVGIGMIASGFATSVGALIVTYGLIFGLGLGMTYGTAVSTCMKFFPDKRGLIGGITTAIYGLGSVILPPIVTEIVAVTDAAAAFKIVGVAFLILICGCSFFMEQCPADFVPDGWTPPAVAAGNKAENKNWKEMLKTPVFYVMLLLFTCGAFSGMMVISQASAVAANMVGMTAIMASTAVSVLAVFNAAGRILAGLLSDRIGRINTLSVASVLGIIGLLLLYMTGQGGYATFYIGIAGIGLSFGSFMGVYPGFTADQFGAKNNSVNYGIMFIGLAGAGYFGPSAMRKIYMAEGTYHGAFLVACAFAAAGLALTFVYRFFAKKKARKTRNENIV</sequence>
<protein>
    <submittedName>
        <fullName evidence="8">OFA family MFS transporter</fullName>
    </submittedName>
</protein>
<comment type="caution">
    <text evidence="8">The sequence shown here is derived from an EMBL/GenBank/DDBJ whole genome shotgun (WGS) entry which is preliminary data.</text>
</comment>
<feature type="transmembrane region" description="Helical" evidence="6">
    <location>
        <begin position="52"/>
        <end position="69"/>
    </location>
</feature>
<feature type="transmembrane region" description="Helical" evidence="6">
    <location>
        <begin position="81"/>
        <end position="100"/>
    </location>
</feature>
<dbReference type="InterPro" id="IPR036259">
    <property type="entry name" value="MFS_trans_sf"/>
</dbReference>
<dbReference type="InterPro" id="IPR020846">
    <property type="entry name" value="MFS_dom"/>
</dbReference>
<accession>A0ABV1CRU5</accession>
<evidence type="ECO:0000256" key="6">
    <source>
        <dbReference type="SAM" id="Phobius"/>
    </source>
</evidence>
<dbReference type="InterPro" id="IPR011701">
    <property type="entry name" value="MFS"/>
</dbReference>
<dbReference type="PANTHER" id="PTHR11360">
    <property type="entry name" value="MONOCARBOXYLATE TRANSPORTER"/>
    <property type="match status" value="1"/>
</dbReference>
<feature type="transmembrane region" description="Helical" evidence="6">
    <location>
        <begin position="137"/>
        <end position="157"/>
    </location>
</feature>
<keyword evidence="3 6" id="KW-0812">Transmembrane</keyword>
<dbReference type="SUPFAM" id="SSF103473">
    <property type="entry name" value="MFS general substrate transporter"/>
    <property type="match status" value="1"/>
</dbReference>
<proteinExistence type="predicted"/>
<evidence type="ECO:0000256" key="2">
    <source>
        <dbReference type="ARBA" id="ARBA00022448"/>
    </source>
</evidence>
<dbReference type="InterPro" id="IPR050327">
    <property type="entry name" value="Proton-linked_MCT"/>
</dbReference>
<dbReference type="PANTHER" id="PTHR11360:SF317">
    <property type="entry name" value="MAJOR FACILITATOR SUPERFAMILY (MFS) PROFILE DOMAIN-CONTAINING PROTEIN-RELATED"/>
    <property type="match status" value="1"/>
</dbReference>
<evidence type="ECO:0000313" key="9">
    <source>
        <dbReference type="Proteomes" id="UP001470752"/>
    </source>
</evidence>
<keyword evidence="4 6" id="KW-1133">Transmembrane helix</keyword>
<evidence type="ECO:0000259" key="7">
    <source>
        <dbReference type="PROSITE" id="PS50850"/>
    </source>
</evidence>
<dbReference type="Gene3D" id="1.20.1250.20">
    <property type="entry name" value="MFS general substrate transporter like domains"/>
    <property type="match status" value="2"/>
</dbReference>
<evidence type="ECO:0000256" key="3">
    <source>
        <dbReference type="ARBA" id="ARBA00022692"/>
    </source>
</evidence>
<feature type="transmembrane region" description="Helical" evidence="6">
    <location>
        <begin position="106"/>
        <end position="125"/>
    </location>
</feature>
<dbReference type="Proteomes" id="UP001470752">
    <property type="component" value="Unassembled WGS sequence"/>
</dbReference>
<gene>
    <name evidence="8" type="ORF">AAAX94_18630</name>
</gene>
<dbReference type="EMBL" id="JBBNFW010000206">
    <property type="protein sequence ID" value="MEQ2415011.1"/>
    <property type="molecule type" value="Genomic_DNA"/>
</dbReference>
<name>A0ABV1CRU5_9FIRM</name>
<feature type="transmembrane region" description="Helical" evidence="6">
    <location>
        <begin position="351"/>
        <end position="371"/>
    </location>
</feature>
<evidence type="ECO:0000313" key="8">
    <source>
        <dbReference type="EMBL" id="MEQ2415011.1"/>
    </source>
</evidence>
<dbReference type="CDD" id="cd17353">
    <property type="entry name" value="MFS_OFA_like"/>
    <property type="match status" value="1"/>
</dbReference>
<organism evidence="8 9">
    <name type="scientific">Blautia acetigignens</name>
    <dbReference type="NCBI Taxonomy" id="2981783"/>
    <lineage>
        <taxon>Bacteria</taxon>
        <taxon>Bacillati</taxon>
        <taxon>Bacillota</taxon>
        <taxon>Clostridia</taxon>
        <taxon>Lachnospirales</taxon>
        <taxon>Lachnospiraceae</taxon>
        <taxon>Blautia</taxon>
    </lineage>
</organism>
<evidence type="ECO:0000256" key="5">
    <source>
        <dbReference type="ARBA" id="ARBA00023136"/>
    </source>
</evidence>
<keyword evidence="5 6" id="KW-0472">Membrane</keyword>
<feature type="domain" description="Major facilitator superfamily (MFS) profile" evidence="7">
    <location>
        <begin position="1"/>
        <end position="407"/>
    </location>
</feature>
<feature type="transmembrane region" description="Helical" evidence="6">
    <location>
        <begin position="293"/>
        <end position="310"/>
    </location>
</feature>
<evidence type="ECO:0000256" key="1">
    <source>
        <dbReference type="ARBA" id="ARBA00004651"/>
    </source>
</evidence>
<feature type="transmembrane region" description="Helical" evidence="6">
    <location>
        <begin position="169"/>
        <end position="189"/>
    </location>
</feature>
<feature type="transmembrane region" description="Helical" evidence="6">
    <location>
        <begin position="250"/>
        <end position="272"/>
    </location>
</feature>
<dbReference type="Pfam" id="PF07690">
    <property type="entry name" value="MFS_1"/>
    <property type="match status" value="1"/>
</dbReference>
<reference evidence="8 9" key="1">
    <citation type="submission" date="2024-04" db="EMBL/GenBank/DDBJ databases">
        <title>Human intestinal bacterial collection.</title>
        <authorList>
            <person name="Pauvert C."/>
            <person name="Hitch T.C.A."/>
            <person name="Clavel T."/>
        </authorList>
    </citation>
    <scope>NUCLEOTIDE SEQUENCE [LARGE SCALE GENOMIC DNA]</scope>
    <source>
        <strain evidence="8 9">CLA-AA-H161</strain>
    </source>
</reference>
<feature type="transmembrane region" description="Helical" evidence="6">
    <location>
        <begin position="12"/>
        <end position="32"/>
    </location>
</feature>
<comment type="subcellular location">
    <subcellularLocation>
        <location evidence="1">Cell membrane</location>
        <topology evidence="1">Multi-pass membrane protein</topology>
    </subcellularLocation>
</comment>
<keyword evidence="2" id="KW-0813">Transport</keyword>
<feature type="transmembrane region" description="Helical" evidence="6">
    <location>
        <begin position="225"/>
        <end position="244"/>
    </location>
</feature>
<keyword evidence="9" id="KW-1185">Reference proteome</keyword>
<dbReference type="PROSITE" id="PS50850">
    <property type="entry name" value="MFS"/>
    <property type="match status" value="1"/>
</dbReference>
<feature type="transmembrane region" description="Helical" evidence="6">
    <location>
        <begin position="383"/>
        <end position="405"/>
    </location>
</feature>